<organism evidence="2 3">
    <name type="scientific">Ruixingdingia sedimenti</name>
    <dbReference type="NCBI Taxonomy" id="3073604"/>
    <lineage>
        <taxon>Bacteria</taxon>
        <taxon>Pseudomonadati</taxon>
        <taxon>Pseudomonadota</taxon>
        <taxon>Alphaproteobacteria</taxon>
        <taxon>Rhodobacterales</taxon>
        <taxon>Paracoccaceae</taxon>
        <taxon>Ruixingdingia</taxon>
    </lineage>
</organism>
<dbReference type="InterPro" id="IPR005025">
    <property type="entry name" value="FMN_Rdtase-like_dom"/>
</dbReference>
<gene>
    <name evidence="2" type="ORF">RGD00_02700</name>
</gene>
<keyword evidence="2" id="KW-0560">Oxidoreductase</keyword>
<feature type="domain" description="NADPH-dependent FMN reductase-like" evidence="1">
    <location>
        <begin position="10"/>
        <end position="145"/>
    </location>
</feature>
<sequence length="195" mass="21173">MSDTPLVLDVIVCSTRPGRVGPAVGRWFADHARAQSRFAVRLVDLADFALPVFDEPHHPKLGKYVHDHTRRWAASVAGADAFAFVLPEYNAAPNSAFVNALSYLSAEWAGKPCGFVSYGGISGGLRAVQLSKQIVTTLRMMPLIDGVPIPFVAERIGADGVFASNPLIDASADKMLPELYHWAKGLRAMRQEEKA</sequence>
<dbReference type="PANTHER" id="PTHR30543">
    <property type="entry name" value="CHROMATE REDUCTASE"/>
    <property type="match status" value="1"/>
</dbReference>
<accession>A0ABU1F3Q9</accession>
<dbReference type="Pfam" id="PF03358">
    <property type="entry name" value="FMN_red"/>
    <property type="match status" value="1"/>
</dbReference>
<dbReference type="Gene3D" id="3.40.50.360">
    <property type="match status" value="1"/>
</dbReference>
<protein>
    <submittedName>
        <fullName evidence="2">NAD(P)H-dependent oxidoreductase</fullName>
        <ecNumber evidence="2">1.-.-.-</ecNumber>
    </submittedName>
</protein>
<keyword evidence="3" id="KW-1185">Reference proteome</keyword>
<dbReference type="Proteomes" id="UP001247754">
    <property type="component" value="Unassembled WGS sequence"/>
</dbReference>
<comment type="caution">
    <text evidence="2">The sequence shown here is derived from an EMBL/GenBank/DDBJ whole genome shotgun (WGS) entry which is preliminary data.</text>
</comment>
<proteinExistence type="predicted"/>
<dbReference type="RefSeq" id="WP_310455677.1">
    <property type="nucleotide sequence ID" value="NZ_JAVKPH010000002.1"/>
</dbReference>
<dbReference type="PANTHER" id="PTHR30543:SF21">
    <property type="entry name" value="NAD(P)H-DEPENDENT FMN REDUCTASE LOT6"/>
    <property type="match status" value="1"/>
</dbReference>
<evidence type="ECO:0000313" key="2">
    <source>
        <dbReference type="EMBL" id="MDR5651498.1"/>
    </source>
</evidence>
<dbReference type="InterPro" id="IPR050712">
    <property type="entry name" value="NAD(P)H-dep_reductase"/>
</dbReference>
<evidence type="ECO:0000313" key="3">
    <source>
        <dbReference type="Proteomes" id="UP001247754"/>
    </source>
</evidence>
<evidence type="ECO:0000259" key="1">
    <source>
        <dbReference type="Pfam" id="PF03358"/>
    </source>
</evidence>
<name>A0ABU1F3Q9_9RHOB</name>
<dbReference type="GO" id="GO:0016491">
    <property type="term" value="F:oxidoreductase activity"/>
    <property type="evidence" value="ECO:0007669"/>
    <property type="project" value="UniProtKB-KW"/>
</dbReference>
<reference evidence="2 3" key="1">
    <citation type="submission" date="2023-09" db="EMBL/GenBank/DDBJ databases">
        <title>Xinfangfangia sedmenti sp. nov., isolated the sedment.</title>
        <authorList>
            <person name="Xu L."/>
        </authorList>
    </citation>
    <scope>NUCLEOTIDE SEQUENCE [LARGE SCALE GENOMIC DNA]</scope>
    <source>
        <strain evidence="2 3">LG-4</strain>
    </source>
</reference>
<dbReference type="EC" id="1.-.-.-" evidence="2"/>
<dbReference type="InterPro" id="IPR029039">
    <property type="entry name" value="Flavoprotein-like_sf"/>
</dbReference>
<dbReference type="EMBL" id="JAVKPH010000002">
    <property type="protein sequence ID" value="MDR5651498.1"/>
    <property type="molecule type" value="Genomic_DNA"/>
</dbReference>
<dbReference type="SUPFAM" id="SSF52218">
    <property type="entry name" value="Flavoproteins"/>
    <property type="match status" value="1"/>
</dbReference>